<sequence length="154" mass="17059">LFLLLFIETVLLTPISKTVKHLQAKPVLPHSPADPRCNENEVYTTCRTCEATCEDLTPDCSLVCESVGCECQHSKGFVRHMGHCVPMEICDKLNITEAVVPGCESVTCKALEVCKMKEVACLTKECFPKPECVSILDVLEFCVEVIGTYFKTVI</sequence>
<name>A0A0N4VB06_ENTVE</name>
<dbReference type="WBParaSite" id="EVEC_0000770201-mRNA-1">
    <property type="protein sequence ID" value="EVEC_0000770201-mRNA-1"/>
    <property type="gene ID" value="EVEC_0000770201"/>
</dbReference>
<dbReference type="GO" id="GO:0004867">
    <property type="term" value="F:serine-type endopeptidase inhibitor activity"/>
    <property type="evidence" value="ECO:0007669"/>
    <property type="project" value="UniProtKB-KW"/>
</dbReference>
<dbReference type="AlphaFoldDB" id="A0A0N4VB06"/>
<keyword evidence="1" id="KW-0646">Protease inhibitor</keyword>
<dbReference type="CDD" id="cd19941">
    <property type="entry name" value="TIL"/>
    <property type="match status" value="1"/>
</dbReference>
<dbReference type="InterPro" id="IPR036084">
    <property type="entry name" value="Ser_inhib-like_sf"/>
</dbReference>
<proteinExistence type="predicted"/>
<reference evidence="2" key="1">
    <citation type="submission" date="2017-02" db="UniProtKB">
        <authorList>
            <consortium name="WormBaseParasite"/>
        </authorList>
    </citation>
    <scope>IDENTIFICATION</scope>
</reference>
<evidence type="ECO:0000256" key="1">
    <source>
        <dbReference type="ARBA" id="ARBA00022900"/>
    </source>
</evidence>
<protein>
    <submittedName>
        <fullName evidence="2">TIL domain-containing protein</fullName>
    </submittedName>
</protein>
<organism evidence="2">
    <name type="scientific">Enterobius vermicularis</name>
    <name type="common">Human pinworm</name>
    <dbReference type="NCBI Taxonomy" id="51028"/>
    <lineage>
        <taxon>Eukaryota</taxon>
        <taxon>Metazoa</taxon>
        <taxon>Ecdysozoa</taxon>
        <taxon>Nematoda</taxon>
        <taxon>Chromadorea</taxon>
        <taxon>Rhabditida</taxon>
        <taxon>Spirurina</taxon>
        <taxon>Oxyuridomorpha</taxon>
        <taxon>Oxyuroidea</taxon>
        <taxon>Oxyuridae</taxon>
        <taxon>Enterobius</taxon>
    </lineage>
</organism>
<dbReference type="Gene3D" id="2.10.25.10">
    <property type="entry name" value="Laminin"/>
    <property type="match status" value="1"/>
</dbReference>
<dbReference type="SUPFAM" id="SSF57567">
    <property type="entry name" value="Serine protease inhibitors"/>
    <property type="match status" value="1"/>
</dbReference>
<accession>A0A0N4VB06</accession>
<evidence type="ECO:0000313" key="2">
    <source>
        <dbReference type="WBParaSite" id="EVEC_0000770201-mRNA-1"/>
    </source>
</evidence>
<keyword evidence="1" id="KW-0722">Serine protease inhibitor</keyword>